<evidence type="ECO:0000313" key="1">
    <source>
        <dbReference type="EMBL" id="CAH6721379.1"/>
    </source>
</evidence>
<proteinExistence type="predicted"/>
<reference evidence="1" key="1">
    <citation type="submission" date="2022-06" db="EMBL/GenBank/DDBJ databases">
        <authorList>
            <person name="Legras J.-L."/>
            <person name="Devillers H."/>
            <person name="Grondin C."/>
        </authorList>
    </citation>
    <scope>NUCLEOTIDE SEQUENCE</scope>
    <source>
        <strain evidence="1">CLIB 1444</strain>
    </source>
</reference>
<accession>A0ACA9Y9D8</accession>
<gene>
    <name evidence="1" type="ORF">CLIB1444_06S00804</name>
</gene>
<sequence length="885" mass="101516">MFKSLTRIVHVSPPLIGRLTVGSIVKNGMMRQSLWASFLINKRFGSDISNLKKESDKNEVDDSSSTTGVVDLSSSEILMYYDHIYSSTISKYRIKQYLAMLLPGKSHEELKAKVKALSTSEENPLPEEATILEFIPVRRDGGAFVKYQVPPGMTKKELTKIIVDNMKFHKITFDQNLFKRYYNQLVHTYPKCYEVKGTPWIEDLQRFPSSILSVKFEGSALTEEELYMLFRRYGRIIDIEPGSPSTIKFRYLRAAICAKNCITGISLDGGKTTLHLQYQPDLKVNKIGEFISNHQRIAIPIILAIIAGVAVLIFDPIRQFFIEEKIAHRFSLSTYRNNRYFKFIMAPILQVEKVFFSGYDYIGEKLNSECQKDVISNESDLDDDSSIEGDNLWNERYEKIKQLKLWILENVGTFIIINGPKGAGKKELVIDNTLMEDENLRKKILYLDVDAMVKSRSETKLIENVASQLGYFPVFGWLNSMSQFIDLGVQSFTGQKSGLSESKETQIKNMFTLASQAIKSVALSEYDSYKAEVMKKRTRQEHRLRANPDLDIKLEEVMKEDEYLQQHPEVKPIVVINKFSSKADNHDFIYKMISDWSASLIQSNLGHVVFITNDIGSLSHLNQALPNQVFKVLSLNDANEKGSYNYVMNQLKDLTRYEKFDSSLISKCLKPLGGRMLDLQSFIRRVRSGESPQEALDELVNQAVEQITNFFLHNSTTKDDTNFKNWSPTEVWELIKFLSNSDSISFNELTSKSSLFKNDNSSLEVLSSLEKNDLITLKREKGVIHHITTGRPIYKAAFKNIIEDEEIFRGFESNFLSNLISVETTKLKKYEAELSSVDFVQLNIKNRMKYLIDGIEASNEKIIGYEAKVKELKTKKKEEPFWKIV</sequence>
<dbReference type="Proteomes" id="UP001152531">
    <property type="component" value="Unassembled WGS sequence"/>
</dbReference>
<name>A0ACA9Y9D8_9ASCO</name>
<dbReference type="EMBL" id="CALSDN010000006">
    <property type="protein sequence ID" value="CAH6721379.1"/>
    <property type="molecule type" value="Genomic_DNA"/>
</dbReference>
<keyword evidence="2" id="KW-1185">Reference proteome</keyword>
<evidence type="ECO:0000313" key="2">
    <source>
        <dbReference type="Proteomes" id="UP001152531"/>
    </source>
</evidence>
<organism evidence="1 2">
    <name type="scientific">[Candida] jaroonii</name>
    <dbReference type="NCBI Taxonomy" id="467808"/>
    <lineage>
        <taxon>Eukaryota</taxon>
        <taxon>Fungi</taxon>
        <taxon>Dikarya</taxon>
        <taxon>Ascomycota</taxon>
        <taxon>Saccharomycotina</taxon>
        <taxon>Pichiomycetes</taxon>
        <taxon>Debaryomycetaceae</taxon>
        <taxon>Yamadazyma</taxon>
    </lineage>
</organism>
<protein>
    <submittedName>
        <fullName evidence="1">Mitochondrial escape protein 2</fullName>
    </submittedName>
</protein>
<comment type="caution">
    <text evidence="1">The sequence shown here is derived from an EMBL/GenBank/DDBJ whole genome shotgun (WGS) entry which is preliminary data.</text>
</comment>